<sequence>MSPPLDLGCGGAGAASAVAAGMEARLLWSTAGCGRAVGRWHRGGSPVRASWRVDVGGGRRWLPDPEEATKVEDAMLAMAFFTAVGWQWWQCRQVALGVEDWGGDGCGYGCCGDRGRGCAGRKHDGLGRLAGGMVDGRIWLARQWLEEGAEASSAQRGLMAAEASTARGSAASSGEGWLGARGTVGGGGGDHGARSCRWVWHGLRRMKADRRGVPVQWSHMSAEVRWWWSIGALVVDSQVVSGR</sequence>
<dbReference type="EnsemblPlants" id="ONIVA11G08360.1">
    <property type="protein sequence ID" value="ONIVA11G08360.1"/>
    <property type="gene ID" value="ONIVA11G08360"/>
</dbReference>
<dbReference type="AlphaFoldDB" id="A0A0E0J084"/>
<organism evidence="1">
    <name type="scientific">Oryza nivara</name>
    <name type="common">Indian wild rice</name>
    <name type="synonym">Oryza sativa f. spontanea</name>
    <dbReference type="NCBI Taxonomy" id="4536"/>
    <lineage>
        <taxon>Eukaryota</taxon>
        <taxon>Viridiplantae</taxon>
        <taxon>Streptophyta</taxon>
        <taxon>Embryophyta</taxon>
        <taxon>Tracheophyta</taxon>
        <taxon>Spermatophyta</taxon>
        <taxon>Magnoliopsida</taxon>
        <taxon>Liliopsida</taxon>
        <taxon>Poales</taxon>
        <taxon>Poaceae</taxon>
        <taxon>BOP clade</taxon>
        <taxon>Oryzoideae</taxon>
        <taxon>Oryzeae</taxon>
        <taxon>Oryzinae</taxon>
        <taxon>Oryza</taxon>
    </lineage>
</organism>
<dbReference type="Gramene" id="ONIVA11G08360.1">
    <property type="protein sequence ID" value="ONIVA11G08360.1"/>
    <property type="gene ID" value="ONIVA11G08360"/>
</dbReference>
<keyword evidence="2" id="KW-1185">Reference proteome</keyword>
<dbReference type="Proteomes" id="UP000006591">
    <property type="component" value="Chromosome 11"/>
</dbReference>
<protein>
    <submittedName>
        <fullName evidence="1">Uncharacterized protein</fullName>
    </submittedName>
</protein>
<dbReference type="HOGENOM" id="CLU_078076_0_1_1"/>
<proteinExistence type="predicted"/>
<accession>A0A0E0J084</accession>
<evidence type="ECO:0000313" key="2">
    <source>
        <dbReference type="Proteomes" id="UP000006591"/>
    </source>
</evidence>
<name>A0A0E0J084_ORYNI</name>
<reference evidence="1" key="2">
    <citation type="submission" date="2018-04" db="EMBL/GenBank/DDBJ databases">
        <title>OnivRS2 (Oryza nivara Reference Sequence Version 2).</title>
        <authorList>
            <person name="Zhang J."/>
            <person name="Kudrna D."/>
            <person name="Lee S."/>
            <person name="Talag J."/>
            <person name="Rajasekar S."/>
            <person name="Welchert J."/>
            <person name="Hsing Y.-I."/>
            <person name="Wing R.A."/>
        </authorList>
    </citation>
    <scope>NUCLEOTIDE SEQUENCE [LARGE SCALE GENOMIC DNA]</scope>
    <source>
        <strain evidence="1">SL10</strain>
    </source>
</reference>
<reference evidence="1" key="1">
    <citation type="submission" date="2015-04" db="UniProtKB">
        <authorList>
            <consortium name="EnsemblPlants"/>
        </authorList>
    </citation>
    <scope>IDENTIFICATION</scope>
    <source>
        <strain evidence="1">SL10</strain>
    </source>
</reference>
<evidence type="ECO:0000313" key="1">
    <source>
        <dbReference type="EnsemblPlants" id="ONIVA11G08360.1"/>
    </source>
</evidence>